<organism evidence="2 3">
    <name type="scientific">Xenorhabdus mauleonii</name>
    <dbReference type="NCBI Taxonomy" id="351675"/>
    <lineage>
        <taxon>Bacteria</taxon>
        <taxon>Pseudomonadati</taxon>
        <taxon>Pseudomonadota</taxon>
        <taxon>Gammaproteobacteria</taxon>
        <taxon>Enterobacterales</taxon>
        <taxon>Morganellaceae</taxon>
        <taxon>Xenorhabdus</taxon>
    </lineage>
</organism>
<dbReference type="Gene3D" id="3.40.630.30">
    <property type="match status" value="1"/>
</dbReference>
<reference evidence="1 4" key="3">
    <citation type="journal article" date="2017" name="Nat. Microbiol.">
        <title>Natural product diversity associated with the nematode symbionts Photorhabdus and Xenorhabdus.</title>
        <authorList>
            <person name="Tobias N.J."/>
            <person name="Wolff H."/>
            <person name="Djahanschiri B."/>
            <person name="Grundmann F."/>
            <person name="Kronenwerth M."/>
            <person name="Shi Y.M."/>
            <person name="Simonyi S."/>
            <person name="Grun P."/>
            <person name="Shapiro-Ilan D."/>
            <person name="Pidot S.J."/>
            <person name="Stinear T.P."/>
            <person name="Ebersberger I."/>
            <person name="Bode H.B."/>
        </authorList>
    </citation>
    <scope>NUCLEOTIDE SEQUENCE [LARGE SCALE GENOMIC DNA]</scope>
    <source>
        <strain evidence="1 4">DSM 17908</strain>
    </source>
</reference>
<evidence type="ECO:0008006" key="5">
    <source>
        <dbReference type="Google" id="ProtNLM"/>
    </source>
</evidence>
<proteinExistence type="predicted"/>
<dbReference type="OrthoDB" id="9773249at2"/>
<dbReference type="RefSeq" id="WP_092512232.1">
    <property type="nucleotide sequence ID" value="NZ_CAWNQB010000001.1"/>
</dbReference>
<accession>A0A1I3U8J8</accession>
<sequence>MDNLKYIPFRDVNFNDSFFDSLKSDYQHGFIEWVNKKINDTTQFSYVLFDENNKIDGFMYLKIEMGIVNDVTPNLSKSKHLKIGTFKFNPRGTLRGQRFIKKVFDHAINEKVDDIYVTIFDKHQYLIKLFIIYGFQVYGSKPSKNGKECVLVREMKTFRLTTNESNCLINYPYIINSSSYNKYLLSIYPEFHTRLFPDSKLVNESPDILKDVSHSNSIRKIYICAISNALKIRTNDQIVIYRTTDSKGPAHYRSVVTSICIVESVTHINSFQNEDDFVNFCKKYSVFSEEELRQYYKLKRYPYVISFTYNLALPKRITRATLIEVVGLNPDERWSIIKLTDEKFNKIIELSNVDESIIINKT</sequence>
<dbReference type="EMBL" id="FORG01000016">
    <property type="protein sequence ID" value="SFJ78107.1"/>
    <property type="molecule type" value="Genomic_DNA"/>
</dbReference>
<evidence type="ECO:0000313" key="2">
    <source>
        <dbReference type="EMBL" id="SFJ78107.1"/>
    </source>
</evidence>
<keyword evidence="4" id="KW-1185">Reference proteome</keyword>
<evidence type="ECO:0000313" key="4">
    <source>
        <dbReference type="Proteomes" id="UP000224607"/>
    </source>
</evidence>
<dbReference type="Proteomes" id="UP000198919">
    <property type="component" value="Unassembled WGS sequence"/>
</dbReference>
<name>A0A1I3U8J8_9GAMM</name>
<dbReference type="STRING" id="351675.SAMN05421680_11614"/>
<gene>
    <name evidence="2" type="ORF">SAMN05421680_11614</name>
    <name evidence="1" type="ORF">Xmau_00299</name>
</gene>
<reference evidence="3" key="2">
    <citation type="submission" date="2016-10" db="EMBL/GenBank/DDBJ databases">
        <authorList>
            <person name="Varghese N."/>
            <person name="Submissions S."/>
        </authorList>
    </citation>
    <scope>NUCLEOTIDE SEQUENCE [LARGE SCALE GENOMIC DNA]</scope>
    <source>
        <strain evidence="3">DSM 17908</strain>
    </source>
</reference>
<dbReference type="EMBL" id="NITY01000001">
    <property type="protein sequence ID" value="PHM45908.1"/>
    <property type="molecule type" value="Genomic_DNA"/>
</dbReference>
<reference evidence="2" key="1">
    <citation type="submission" date="2016-10" db="EMBL/GenBank/DDBJ databases">
        <authorList>
            <person name="de Groot N.N."/>
        </authorList>
    </citation>
    <scope>NUCLEOTIDE SEQUENCE [LARGE SCALE GENOMIC DNA]</scope>
    <source>
        <strain evidence="2">DSM 17908</strain>
    </source>
</reference>
<protein>
    <recommendedName>
        <fullName evidence="5">Acetyltransferase (GNAT) domain-containing protein</fullName>
    </recommendedName>
</protein>
<dbReference type="AlphaFoldDB" id="A0A1I3U8J8"/>
<evidence type="ECO:0000313" key="1">
    <source>
        <dbReference type="EMBL" id="PHM45908.1"/>
    </source>
</evidence>
<dbReference type="Proteomes" id="UP000224607">
    <property type="component" value="Unassembled WGS sequence"/>
</dbReference>
<evidence type="ECO:0000313" key="3">
    <source>
        <dbReference type="Proteomes" id="UP000198919"/>
    </source>
</evidence>